<reference evidence="3 4" key="1">
    <citation type="submission" date="2019-02" db="EMBL/GenBank/DDBJ databases">
        <title>Deep-cultivation of Planctomycetes and their phenomic and genomic characterization uncovers novel biology.</title>
        <authorList>
            <person name="Wiegand S."/>
            <person name="Jogler M."/>
            <person name="Boedeker C."/>
            <person name="Pinto D."/>
            <person name="Vollmers J."/>
            <person name="Rivas-Marin E."/>
            <person name="Kohn T."/>
            <person name="Peeters S.H."/>
            <person name="Heuer A."/>
            <person name="Rast P."/>
            <person name="Oberbeckmann S."/>
            <person name="Bunk B."/>
            <person name="Jeske O."/>
            <person name="Meyerdierks A."/>
            <person name="Storesund J.E."/>
            <person name="Kallscheuer N."/>
            <person name="Luecker S."/>
            <person name="Lage O.M."/>
            <person name="Pohl T."/>
            <person name="Merkel B.J."/>
            <person name="Hornburger P."/>
            <person name="Mueller R.-W."/>
            <person name="Bruemmer F."/>
            <person name="Labrenz M."/>
            <person name="Spormann A.M."/>
            <person name="Op den Camp H."/>
            <person name="Overmann J."/>
            <person name="Amann R."/>
            <person name="Jetten M.S.M."/>
            <person name="Mascher T."/>
            <person name="Medema M.H."/>
            <person name="Devos D.P."/>
            <person name="Kaster A.-K."/>
            <person name="Ovreas L."/>
            <person name="Rohde M."/>
            <person name="Galperin M.Y."/>
            <person name="Jogler C."/>
        </authorList>
    </citation>
    <scope>NUCLEOTIDE SEQUENCE [LARGE SCALE GENOMIC DNA]</scope>
    <source>
        <strain evidence="3 4">Pan181</strain>
    </source>
</reference>
<evidence type="ECO:0000313" key="4">
    <source>
        <dbReference type="Proteomes" id="UP000315750"/>
    </source>
</evidence>
<keyword evidence="1" id="KW-0732">Signal</keyword>
<dbReference type="AlphaFoldDB" id="A0A518AJI7"/>
<sequence length="238" mass="25441" precursor="true">MKLSTLLFAVAVCLPMSSLLAQHDHGHEHLHLYAGRPTSDGQTILAGSDFDNEIHLEAHIFEGDLEEVTLSSGSYYTATEPGYLTPTATNGNPWPLLEGEGITMNNVAYTLEGVTSDLFYWDGTGEVSFSDSPAVLAITQNTGLADADGYLHGHPIFDIDDPATTELPAAGIYMAPFNLELDGLEASETGLLLFVTGEDFEEGVELAEEYLHSQMVPEPASLALVGLALCGLAVVARR</sequence>
<accession>A0A518AJI7</accession>
<dbReference type="NCBIfam" id="TIGR02595">
    <property type="entry name" value="PEP_CTERM"/>
    <property type="match status" value="1"/>
</dbReference>
<gene>
    <name evidence="3" type="ORF">Pan181_10880</name>
</gene>
<dbReference type="Pfam" id="PF07589">
    <property type="entry name" value="PEP-CTERM"/>
    <property type="match status" value="1"/>
</dbReference>
<dbReference type="KEGG" id="amuc:Pan181_10880"/>
<name>A0A518AJI7_9BACT</name>
<feature type="chain" id="PRO_5021891978" description="Ice-binding protein C-terminal domain-containing protein" evidence="1">
    <location>
        <begin position="22"/>
        <end position="238"/>
    </location>
</feature>
<dbReference type="OrthoDB" id="273882at2"/>
<evidence type="ECO:0000256" key="1">
    <source>
        <dbReference type="SAM" id="SignalP"/>
    </source>
</evidence>
<dbReference type="EMBL" id="CP036278">
    <property type="protein sequence ID" value="QDU54903.1"/>
    <property type="molecule type" value="Genomic_DNA"/>
</dbReference>
<evidence type="ECO:0000259" key="2">
    <source>
        <dbReference type="Pfam" id="PF07589"/>
    </source>
</evidence>
<feature type="domain" description="Ice-binding protein C-terminal" evidence="2">
    <location>
        <begin position="216"/>
        <end position="238"/>
    </location>
</feature>
<dbReference type="InterPro" id="IPR013424">
    <property type="entry name" value="Ice-binding_C"/>
</dbReference>
<feature type="signal peptide" evidence="1">
    <location>
        <begin position="1"/>
        <end position="21"/>
    </location>
</feature>
<protein>
    <recommendedName>
        <fullName evidence="2">Ice-binding protein C-terminal domain-containing protein</fullName>
    </recommendedName>
</protein>
<keyword evidence="4" id="KW-1185">Reference proteome</keyword>
<dbReference type="RefSeq" id="WP_145245833.1">
    <property type="nucleotide sequence ID" value="NZ_CP036278.1"/>
</dbReference>
<evidence type="ECO:0000313" key="3">
    <source>
        <dbReference type="EMBL" id="QDU54903.1"/>
    </source>
</evidence>
<proteinExistence type="predicted"/>
<organism evidence="3 4">
    <name type="scientific">Aeoliella mucimassa</name>
    <dbReference type="NCBI Taxonomy" id="2527972"/>
    <lineage>
        <taxon>Bacteria</taxon>
        <taxon>Pseudomonadati</taxon>
        <taxon>Planctomycetota</taxon>
        <taxon>Planctomycetia</taxon>
        <taxon>Pirellulales</taxon>
        <taxon>Lacipirellulaceae</taxon>
        <taxon>Aeoliella</taxon>
    </lineage>
</organism>
<dbReference type="Proteomes" id="UP000315750">
    <property type="component" value="Chromosome"/>
</dbReference>